<sequence>MYVSTNLIHLKIIFLQFKQGCDILVATPLRLIEMMKNSVINLSQSTFAVMDESDRLLDSSFAHQTGEIITQLPAKEERTTVMFSATYTNKVVGLVEQFLRNDHVKLTITRSLPPNLHQLFYWVVETAKYEWLKWVLTKQIDLNKSKVVVFSNKKRTCDSIQNRLKKDQFNCLAFHGDVGLKERKENLSIFKNGRVRLLIASDVLARGIDIGDITHVINFDTPEGGYFIRFPVNFLQFVFIKFYHAYKSV</sequence>
<proteinExistence type="predicted"/>
<name>A0ACB0Z3T2_MELEN</name>
<comment type="caution">
    <text evidence="1">The sequence shown here is derived from an EMBL/GenBank/DDBJ whole genome shotgun (WGS) entry which is preliminary data.</text>
</comment>
<dbReference type="Proteomes" id="UP001497535">
    <property type="component" value="Unassembled WGS sequence"/>
</dbReference>
<gene>
    <name evidence="1" type="ORF">MENTE1834_LOCUS20161</name>
</gene>
<evidence type="ECO:0000313" key="1">
    <source>
        <dbReference type="EMBL" id="CAK5073488.1"/>
    </source>
</evidence>
<evidence type="ECO:0000313" key="2">
    <source>
        <dbReference type="Proteomes" id="UP001497535"/>
    </source>
</evidence>
<dbReference type="EMBL" id="CAVMJV010000024">
    <property type="protein sequence ID" value="CAK5073488.1"/>
    <property type="molecule type" value="Genomic_DNA"/>
</dbReference>
<protein>
    <submittedName>
        <fullName evidence="1">Uncharacterized protein</fullName>
    </submittedName>
</protein>
<accession>A0ACB0Z3T2</accession>
<organism evidence="1 2">
    <name type="scientific">Meloidogyne enterolobii</name>
    <name type="common">Root-knot nematode worm</name>
    <name type="synonym">Meloidogyne mayaguensis</name>
    <dbReference type="NCBI Taxonomy" id="390850"/>
    <lineage>
        <taxon>Eukaryota</taxon>
        <taxon>Metazoa</taxon>
        <taxon>Ecdysozoa</taxon>
        <taxon>Nematoda</taxon>
        <taxon>Chromadorea</taxon>
        <taxon>Rhabditida</taxon>
        <taxon>Tylenchina</taxon>
        <taxon>Tylenchomorpha</taxon>
        <taxon>Tylenchoidea</taxon>
        <taxon>Meloidogynidae</taxon>
        <taxon>Meloidogyninae</taxon>
        <taxon>Meloidogyne</taxon>
    </lineage>
</organism>
<keyword evidence="2" id="KW-1185">Reference proteome</keyword>
<reference evidence="1" key="1">
    <citation type="submission" date="2023-11" db="EMBL/GenBank/DDBJ databases">
        <authorList>
            <person name="Poullet M."/>
        </authorList>
    </citation>
    <scope>NUCLEOTIDE SEQUENCE</scope>
    <source>
        <strain evidence="1">E1834</strain>
    </source>
</reference>